<evidence type="ECO:0000256" key="1">
    <source>
        <dbReference type="SAM" id="SignalP"/>
    </source>
</evidence>
<sequence length="353" mass="39042">MKKLLSLVIVLLSLFLALPAAAAAPDLPKSHAFYDEMTYLMEKGVVSGYSDGTVKPDTEVTRAQAAVMIGRLKGFSGAKQATPFNDVPSTHYASGYIAEAAKAGYLKGYGDGTFRPNAPIIRGDMAMIVERVFDLAFTFNSSFKDVGPNAVYSEAIRKILAANITIGYPDNTFRPRQAVTRGQFSAFLARALEPKFKNDAAIPDSYMKDKTKTYTYQMSDGTTAVHRFQNVPNRDGLVYGFMWTAQIDGGSYEYLELENYNIFAFGYPYSEYDVALAYPVRVGKTFDTGLGDEIIKNTITGVNKTVVTKYRTFKNATEVMTQNGLRYYMVEGYGTVKSVNAQGRVELELVNVR</sequence>
<keyword evidence="1" id="KW-0732">Signal</keyword>
<reference evidence="3 4" key="1">
    <citation type="submission" date="2014-09" db="EMBL/GenBank/DDBJ databases">
        <authorList>
            <person name="Urmite Genomes Urmite Genomes"/>
        </authorList>
    </citation>
    <scope>NUCLEOTIDE SEQUENCE [LARGE SCALE GENOMIC DNA]</scope>
    <source>
        <strain evidence="3 4">ES2</strain>
    </source>
</reference>
<feature type="domain" description="SLH" evidence="2">
    <location>
        <begin position="144"/>
        <end position="202"/>
    </location>
</feature>
<evidence type="ECO:0000259" key="2">
    <source>
        <dbReference type="PROSITE" id="PS51272"/>
    </source>
</evidence>
<proteinExistence type="predicted"/>
<dbReference type="PANTHER" id="PTHR43308:SF5">
    <property type="entry name" value="S-LAYER PROTEIN _ PEPTIDOGLYCAN ENDO-BETA-N-ACETYLGLUCOSAMINIDASE"/>
    <property type="match status" value="1"/>
</dbReference>
<dbReference type="PROSITE" id="PS51272">
    <property type="entry name" value="SLH"/>
    <property type="match status" value="3"/>
</dbReference>
<dbReference type="PANTHER" id="PTHR43308">
    <property type="entry name" value="OUTER MEMBRANE PROTEIN ALPHA-RELATED"/>
    <property type="match status" value="1"/>
</dbReference>
<evidence type="ECO:0000313" key="3">
    <source>
        <dbReference type="EMBL" id="CEG22060.1"/>
    </source>
</evidence>
<evidence type="ECO:0000313" key="4">
    <source>
        <dbReference type="Proteomes" id="UP000043699"/>
    </source>
</evidence>
<keyword evidence="4" id="KW-1185">Reference proteome</keyword>
<dbReference type="Pfam" id="PF00395">
    <property type="entry name" value="SLH"/>
    <property type="match status" value="3"/>
</dbReference>
<feature type="signal peptide" evidence="1">
    <location>
        <begin position="1"/>
        <end position="22"/>
    </location>
</feature>
<dbReference type="Proteomes" id="UP000043699">
    <property type="component" value="Unassembled WGS sequence"/>
</dbReference>
<dbReference type="OrthoDB" id="5845122at2"/>
<gene>
    <name evidence="3" type="primary">ctc_4</name>
    <name evidence="3" type="ORF">BN1080_00980</name>
</gene>
<feature type="chain" id="PRO_5001940944" evidence="1">
    <location>
        <begin position="23"/>
        <end position="353"/>
    </location>
</feature>
<dbReference type="AlphaFoldDB" id="A0A098EJS6"/>
<dbReference type="RefSeq" id="WP_052650793.1">
    <property type="nucleotide sequence ID" value="NZ_CCXS01000001.1"/>
</dbReference>
<name>A0A098EJS6_9BACL</name>
<dbReference type="InterPro" id="IPR051465">
    <property type="entry name" value="Cell_Envelope_Struct_Comp"/>
</dbReference>
<dbReference type="EMBL" id="CCXS01000001">
    <property type="protein sequence ID" value="CEG22060.1"/>
    <property type="molecule type" value="Genomic_DNA"/>
</dbReference>
<organism evidence="3 4">
    <name type="scientific">Planococcus massiliensis</name>
    <dbReference type="NCBI Taxonomy" id="1499687"/>
    <lineage>
        <taxon>Bacteria</taxon>
        <taxon>Bacillati</taxon>
        <taxon>Bacillota</taxon>
        <taxon>Bacilli</taxon>
        <taxon>Bacillales</taxon>
        <taxon>Caryophanaceae</taxon>
        <taxon>Planococcus</taxon>
    </lineage>
</organism>
<feature type="domain" description="SLH" evidence="2">
    <location>
        <begin position="80"/>
        <end position="143"/>
    </location>
</feature>
<accession>A0A098EJS6</accession>
<feature type="domain" description="SLH" evidence="2">
    <location>
        <begin position="20"/>
        <end position="79"/>
    </location>
</feature>
<dbReference type="STRING" id="1499687.BN1080_00980"/>
<protein>
    <submittedName>
        <fullName evidence="3">S-layer protein</fullName>
    </submittedName>
</protein>
<dbReference type="InterPro" id="IPR001119">
    <property type="entry name" value="SLH_dom"/>
</dbReference>